<name>A0A371X2S6_9HYPH</name>
<organism evidence="3 4">
    <name type="scientific">Fulvimarina endophytica</name>
    <dbReference type="NCBI Taxonomy" id="2293836"/>
    <lineage>
        <taxon>Bacteria</taxon>
        <taxon>Pseudomonadati</taxon>
        <taxon>Pseudomonadota</taxon>
        <taxon>Alphaproteobacteria</taxon>
        <taxon>Hyphomicrobiales</taxon>
        <taxon>Aurantimonadaceae</taxon>
        <taxon>Fulvimarina</taxon>
    </lineage>
</organism>
<accession>A0A371X2S6</accession>
<protein>
    <submittedName>
        <fullName evidence="3">VWA domain-containing protein</fullName>
    </submittedName>
</protein>
<feature type="transmembrane region" description="Helical" evidence="1">
    <location>
        <begin position="49"/>
        <end position="69"/>
    </location>
</feature>
<sequence length="342" mass="37163">MPALAFDHPVLLLALPFALLPLVVSVLRRSPHPNIAAAVPDRPSRLLSIALPILGLLALACLILALAGLHRTDQVVFREGRGAHLMILIDRSSSMESTFANRRPDGAEESKANAARRLLTDFIERRAHDRVGVAMFSTAPLQAVPLTDRHEIVKSAIATMDFPGLAQTNVGRGLALAAGAFGSETAAASRAILLVSDGAGVISREVQAQLRDTIGRRPVNLYWLFLRTDGAKGIFDVPASGEHDTPQTRPERHLHLFLQTLGVPYRAFEADSPDAVREAIAEIDRLEARPLAYEEEVPRLDLERYAYLGAAIALALLVLAKSFETPFVERARTLPPLRRSGA</sequence>
<dbReference type="SUPFAM" id="SSF53300">
    <property type="entry name" value="vWA-like"/>
    <property type="match status" value="1"/>
</dbReference>
<dbReference type="Pfam" id="PF13519">
    <property type="entry name" value="VWA_2"/>
    <property type="match status" value="1"/>
</dbReference>
<reference evidence="3 4" key="1">
    <citation type="submission" date="2018-08" db="EMBL/GenBank/DDBJ databases">
        <title>Fulvimarina sp. 85, whole genome shotgun sequence.</title>
        <authorList>
            <person name="Tuo L."/>
        </authorList>
    </citation>
    <scope>NUCLEOTIDE SEQUENCE [LARGE SCALE GENOMIC DNA]</scope>
    <source>
        <strain evidence="3 4">85</strain>
    </source>
</reference>
<keyword evidence="4" id="KW-1185">Reference proteome</keyword>
<keyword evidence="1" id="KW-0472">Membrane</keyword>
<dbReference type="SMART" id="SM00327">
    <property type="entry name" value="VWA"/>
    <property type="match status" value="1"/>
</dbReference>
<evidence type="ECO:0000313" key="3">
    <source>
        <dbReference type="EMBL" id="RFC63522.1"/>
    </source>
</evidence>
<comment type="caution">
    <text evidence="3">The sequence shown here is derived from an EMBL/GenBank/DDBJ whole genome shotgun (WGS) entry which is preliminary data.</text>
</comment>
<dbReference type="Proteomes" id="UP000264310">
    <property type="component" value="Unassembled WGS sequence"/>
</dbReference>
<gene>
    <name evidence="3" type="ORF">DYI37_10915</name>
</gene>
<keyword evidence="1" id="KW-1133">Transmembrane helix</keyword>
<dbReference type="RefSeq" id="WP_116683253.1">
    <property type="nucleotide sequence ID" value="NZ_QURL01000004.1"/>
</dbReference>
<dbReference type="InterPro" id="IPR036465">
    <property type="entry name" value="vWFA_dom_sf"/>
</dbReference>
<evidence type="ECO:0000256" key="1">
    <source>
        <dbReference type="SAM" id="Phobius"/>
    </source>
</evidence>
<evidence type="ECO:0000259" key="2">
    <source>
        <dbReference type="PROSITE" id="PS50234"/>
    </source>
</evidence>
<dbReference type="OrthoDB" id="6206554at2"/>
<dbReference type="PROSITE" id="PS50234">
    <property type="entry name" value="VWFA"/>
    <property type="match status" value="1"/>
</dbReference>
<dbReference type="InterPro" id="IPR002035">
    <property type="entry name" value="VWF_A"/>
</dbReference>
<evidence type="ECO:0000313" key="4">
    <source>
        <dbReference type="Proteomes" id="UP000264310"/>
    </source>
</evidence>
<keyword evidence="1" id="KW-0812">Transmembrane</keyword>
<feature type="domain" description="VWFA" evidence="2">
    <location>
        <begin position="84"/>
        <end position="283"/>
    </location>
</feature>
<proteinExistence type="predicted"/>
<dbReference type="EMBL" id="QURL01000004">
    <property type="protein sequence ID" value="RFC63522.1"/>
    <property type="molecule type" value="Genomic_DNA"/>
</dbReference>
<dbReference type="Gene3D" id="3.40.50.410">
    <property type="entry name" value="von Willebrand factor, type A domain"/>
    <property type="match status" value="1"/>
</dbReference>
<dbReference type="AlphaFoldDB" id="A0A371X2S6"/>